<sequence length="508" mass="59588">MSQIKKLSAIGRKLEKLSAQYYRLEWVQYTTGYDFGSQKAYQRMVKVFKDQKNYQAILDHQAMDLEPQDKRRKEILYKAFKPYHLSDQMNQLELEIQKLATQLSQVLNTHRSNLDGREIRSTEIAQILRSQPDREKRKKAYLARAQVNQPLFQAGFAELIGLRKEYARLYGAKNFAAYQLEQQELDASMFDGWPEQTAKLLPAMKKIKAEFGEKFIGDTEVKPWDEAYISAQLAPELNHRVDMSAGYDVVRDFFLNFGWDITKYNITYDIFPRRNKSEWGYNFPIQTAKDSRILANVENRYHEYGVLLHETGHALHSFLLKPREVLLNLGVSGIISEGFANLFQDFLYDRSFYGQFFGEDQAGAAENFGNLKRWERATRLEAVPAILFDQALYRENIKTIDDVHQLYWKTYRQILGEEPFAGEPPWGFRIHHTTHPIYLHNYFMGDLSCDMLREVFKQRHKTDDIMGQGKKFGKFLMEEVIKPSGTYTYPELYKRISGEEFSLKYLAE</sequence>
<feature type="domain" description="Peptidase M3A/M3B catalytic" evidence="7">
    <location>
        <begin position="128"/>
        <end position="235"/>
    </location>
</feature>
<accession>A0A1F5RD22</accession>
<dbReference type="PANTHER" id="PTHR11804:SF84">
    <property type="entry name" value="SACCHAROLYSIN"/>
    <property type="match status" value="1"/>
</dbReference>
<dbReference type="GO" id="GO:0004222">
    <property type="term" value="F:metalloendopeptidase activity"/>
    <property type="evidence" value="ECO:0007669"/>
    <property type="project" value="InterPro"/>
</dbReference>
<evidence type="ECO:0000256" key="2">
    <source>
        <dbReference type="ARBA" id="ARBA00022723"/>
    </source>
</evidence>
<dbReference type="GO" id="GO:0006518">
    <property type="term" value="P:peptide metabolic process"/>
    <property type="evidence" value="ECO:0007669"/>
    <property type="project" value="TreeGrafter"/>
</dbReference>
<dbReference type="Proteomes" id="UP000177230">
    <property type="component" value="Unassembled WGS sequence"/>
</dbReference>
<keyword evidence="3 6" id="KW-0378">Hydrolase</keyword>
<keyword evidence="1 6" id="KW-0645">Protease</keyword>
<organism evidence="8 9">
    <name type="scientific">Candidatus Edwardsbacteria bacterium GWF2_54_11</name>
    <dbReference type="NCBI Taxonomy" id="1817851"/>
    <lineage>
        <taxon>Bacteria</taxon>
        <taxon>Candidatus Edwardsiibacteriota</taxon>
    </lineage>
</organism>
<dbReference type="InterPro" id="IPR001567">
    <property type="entry name" value="Pept_M3A_M3B_dom"/>
</dbReference>
<evidence type="ECO:0000256" key="3">
    <source>
        <dbReference type="ARBA" id="ARBA00022801"/>
    </source>
</evidence>
<comment type="similarity">
    <text evidence="6">Belongs to the peptidase M3 family.</text>
</comment>
<dbReference type="Gene3D" id="1.10.1370.30">
    <property type="match status" value="1"/>
</dbReference>
<dbReference type="AlphaFoldDB" id="A0A1F5RD22"/>
<evidence type="ECO:0000256" key="6">
    <source>
        <dbReference type="RuleBase" id="RU003435"/>
    </source>
</evidence>
<dbReference type="PANTHER" id="PTHR11804">
    <property type="entry name" value="PROTEASE M3 THIMET OLIGOPEPTIDASE-RELATED"/>
    <property type="match status" value="1"/>
</dbReference>
<dbReference type="Pfam" id="PF01432">
    <property type="entry name" value="Peptidase_M3"/>
    <property type="match status" value="2"/>
</dbReference>
<protein>
    <submittedName>
        <fullName evidence="8">Peptidase M3A and M3B thimet/oligopeptidase F</fullName>
    </submittedName>
</protein>
<reference evidence="8 9" key="1">
    <citation type="journal article" date="2016" name="Nat. Commun.">
        <title>Thousands of microbial genomes shed light on interconnected biogeochemical processes in an aquifer system.</title>
        <authorList>
            <person name="Anantharaman K."/>
            <person name="Brown C.T."/>
            <person name="Hug L.A."/>
            <person name="Sharon I."/>
            <person name="Castelle C.J."/>
            <person name="Probst A.J."/>
            <person name="Thomas B.C."/>
            <person name="Singh A."/>
            <person name="Wilkins M.J."/>
            <person name="Karaoz U."/>
            <person name="Brodie E.L."/>
            <person name="Williams K.H."/>
            <person name="Hubbard S.S."/>
            <person name="Banfield J.F."/>
        </authorList>
    </citation>
    <scope>NUCLEOTIDE SEQUENCE [LARGE SCALE GENOMIC DNA]</scope>
</reference>
<dbReference type="GO" id="GO:0046872">
    <property type="term" value="F:metal ion binding"/>
    <property type="evidence" value="ECO:0007669"/>
    <property type="project" value="UniProtKB-UniRule"/>
</dbReference>
<evidence type="ECO:0000256" key="5">
    <source>
        <dbReference type="ARBA" id="ARBA00023049"/>
    </source>
</evidence>
<dbReference type="SUPFAM" id="SSF55486">
    <property type="entry name" value="Metalloproteases ('zincins'), catalytic domain"/>
    <property type="match status" value="1"/>
</dbReference>
<evidence type="ECO:0000259" key="7">
    <source>
        <dbReference type="Pfam" id="PF01432"/>
    </source>
</evidence>
<evidence type="ECO:0000313" key="9">
    <source>
        <dbReference type="Proteomes" id="UP000177230"/>
    </source>
</evidence>
<gene>
    <name evidence="8" type="ORF">A2024_02835</name>
</gene>
<comment type="cofactor">
    <cofactor evidence="6">
        <name>Zn(2+)</name>
        <dbReference type="ChEBI" id="CHEBI:29105"/>
    </cofactor>
    <text evidence="6">Binds 1 zinc ion.</text>
</comment>
<name>A0A1F5RD22_9BACT</name>
<evidence type="ECO:0000313" key="8">
    <source>
        <dbReference type="EMBL" id="OGF11943.1"/>
    </source>
</evidence>
<dbReference type="InterPro" id="IPR045090">
    <property type="entry name" value="Pept_M3A_M3B"/>
</dbReference>
<proteinExistence type="inferred from homology"/>
<comment type="caution">
    <text evidence="8">The sequence shown here is derived from an EMBL/GenBank/DDBJ whole genome shotgun (WGS) entry which is preliminary data.</text>
</comment>
<keyword evidence="4 6" id="KW-0862">Zinc</keyword>
<dbReference type="EMBL" id="MFFM01000034">
    <property type="protein sequence ID" value="OGF11943.1"/>
    <property type="molecule type" value="Genomic_DNA"/>
</dbReference>
<evidence type="ECO:0000256" key="4">
    <source>
        <dbReference type="ARBA" id="ARBA00022833"/>
    </source>
</evidence>
<keyword evidence="5 6" id="KW-0482">Metalloprotease</keyword>
<keyword evidence="2 6" id="KW-0479">Metal-binding</keyword>
<dbReference type="GO" id="GO:0006508">
    <property type="term" value="P:proteolysis"/>
    <property type="evidence" value="ECO:0007669"/>
    <property type="project" value="UniProtKB-KW"/>
</dbReference>
<feature type="domain" description="Peptidase M3A/M3B catalytic" evidence="7">
    <location>
        <begin position="268"/>
        <end position="504"/>
    </location>
</feature>
<evidence type="ECO:0000256" key="1">
    <source>
        <dbReference type="ARBA" id="ARBA00022670"/>
    </source>
</evidence>